<dbReference type="PANTHER" id="PTHR46082">
    <property type="entry name" value="ATP/GTP-BINDING PROTEIN-RELATED"/>
    <property type="match status" value="1"/>
</dbReference>
<dbReference type="EMBL" id="AZNH01000033">
    <property type="protein sequence ID" value="KID85164.1"/>
    <property type="molecule type" value="Genomic_DNA"/>
</dbReference>
<dbReference type="AlphaFoldDB" id="A0A0B4HZC2"/>
<organism evidence="2 3">
    <name type="scientific">Metarhizium guizhouense (strain ARSEF 977)</name>
    <dbReference type="NCBI Taxonomy" id="1276136"/>
    <lineage>
        <taxon>Eukaryota</taxon>
        <taxon>Fungi</taxon>
        <taxon>Dikarya</taxon>
        <taxon>Ascomycota</taxon>
        <taxon>Pezizomycotina</taxon>
        <taxon>Sordariomycetes</taxon>
        <taxon>Hypocreomycetidae</taxon>
        <taxon>Hypocreales</taxon>
        <taxon>Clavicipitaceae</taxon>
        <taxon>Metarhizium</taxon>
    </lineage>
</organism>
<sequence>MNHQPVARDNFEIAIVTSLPLEYNAASYIFDEFWDGFANTVEGDSNYYTHGRIGKYNVVLILLPGIGKVHAASSTATLNMSYRNLRLAFLIGICGGVPFTHKQTNGVLLGDVIIGSSIVQFDLGREYPTRFLRKDSSLDNMGRLSKDLRTTLRFFETDRGLAQLREKVAIYLGHIQRAHSMRCQGRSCERYNYPGTSEDKLFEATYHHRHRGSGTCCSETSTCELAYLASCKDVGCDESHLLPRKLLDVKRTMEEQNPKEAGIPTIHIGPIASGDTVMRCGEARDRIARIEEILAFEMEAAGVWGEIPSLVVKGVSDYADSHKQKRWQDYAAATAAATLRALLGLVQLHGKSQISWSILPKCYLLK</sequence>
<evidence type="ECO:0000259" key="1">
    <source>
        <dbReference type="Pfam" id="PF01048"/>
    </source>
</evidence>
<proteinExistence type="predicted"/>
<dbReference type="Pfam" id="PF01048">
    <property type="entry name" value="PNP_UDP_1"/>
    <property type="match status" value="1"/>
</dbReference>
<protein>
    <submittedName>
        <fullName evidence="2">Pfs domain-containing protein</fullName>
    </submittedName>
</protein>
<comment type="caution">
    <text evidence="2">The sequence shown here is derived from an EMBL/GenBank/DDBJ whole genome shotgun (WGS) entry which is preliminary data.</text>
</comment>
<dbReference type="InterPro" id="IPR053137">
    <property type="entry name" value="NLR-like"/>
</dbReference>
<accession>A0A0B4HZC2</accession>
<dbReference type="GO" id="GO:0009116">
    <property type="term" value="P:nucleoside metabolic process"/>
    <property type="evidence" value="ECO:0007669"/>
    <property type="project" value="InterPro"/>
</dbReference>
<evidence type="ECO:0000313" key="2">
    <source>
        <dbReference type="EMBL" id="KID85164.1"/>
    </source>
</evidence>
<feature type="domain" description="Nucleoside phosphorylase" evidence="1">
    <location>
        <begin position="13"/>
        <end position="129"/>
    </location>
</feature>
<dbReference type="PANTHER" id="PTHR46082:SF6">
    <property type="entry name" value="AAA+ ATPASE DOMAIN-CONTAINING PROTEIN-RELATED"/>
    <property type="match status" value="1"/>
</dbReference>
<gene>
    <name evidence="2" type="ORF">MGU_07586</name>
</gene>
<dbReference type="HOGENOM" id="CLU_000288_34_22_1"/>
<keyword evidence="3" id="KW-1185">Reference proteome</keyword>
<name>A0A0B4HZC2_METGA</name>
<evidence type="ECO:0000313" key="3">
    <source>
        <dbReference type="Proteomes" id="UP000031192"/>
    </source>
</evidence>
<dbReference type="InterPro" id="IPR035994">
    <property type="entry name" value="Nucleoside_phosphorylase_sf"/>
</dbReference>
<dbReference type="InterPro" id="IPR000845">
    <property type="entry name" value="Nucleoside_phosphorylase_d"/>
</dbReference>
<dbReference type="SUPFAM" id="SSF53167">
    <property type="entry name" value="Purine and uridine phosphorylases"/>
    <property type="match status" value="1"/>
</dbReference>
<dbReference type="Gene3D" id="3.40.50.1580">
    <property type="entry name" value="Nucleoside phosphorylase domain"/>
    <property type="match status" value="1"/>
</dbReference>
<dbReference type="GO" id="GO:0003824">
    <property type="term" value="F:catalytic activity"/>
    <property type="evidence" value="ECO:0007669"/>
    <property type="project" value="InterPro"/>
</dbReference>
<reference evidence="2 3" key="1">
    <citation type="journal article" date="2014" name="Proc. Natl. Acad. Sci. U.S.A.">
        <title>Trajectory and genomic determinants of fungal-pathogen speciation and host adaptation.</title>
        <authorList>
            <person name="Hu X."/>
            <person name="Xiao G."/>
            <person name="Zheng P."/>
            <person name="Shang Y."/>
            <person name="Su Y."/>
            <person name="Zhang X."/>
            <person name="Liu X."/>
            <person name="Zhan S."/>
            <person name="St Leger R.J."/>
            <person name="Wang C."/>
        </authorList>
    </citation>
    <scope>NUCLEOTIDE SEQUENCE [LARGE SCALE GENOMIC DNA]</scope>
    <source>
        <strain evidence="2 3">ARSEF 977</strain>
    </source>
</reference>
<dbReference type="Proteomes" id="UP000031192">
    <property type="component" value="Unassembled WGS sequence"/>
</dbReference>